<dbReference type="Proteomes" id="UP000596092">
    <property type="component" value="Chromosome"/>
</dbReference>
<comment type="cofactor">
    <cofactor evidence="1">
        <name>Mg(2+)</name>
        <dbReference type="ChEBI" id="CHEBI:18420"/>
    </cofactor>
</comment>
<feature type="domain" description="Pyruvate phosphate dikinase AMP/ATP-binding" evidence="16">
    <location>
        <begin position="143"/>
        <end position="447"/>
    </location>
</feature>
<dbReference type="Gene3D" id="3.30.470.20">
    <property type="entry name" value="ATP-grasp fold, B domain"/>
    <property type="match status" value="1"/>
</dbReference>
<evidence type="ECO:0000256" key="5">
    <source>
        <dbReference type="ARBA" id="ARBA00011996"/>
    </source>
</evidence>
<dbReference type="PANTHER" id="PTHR43030:SF1">
    <property type="entry name" value="PHOSPHOENOLPYRUVATE SYNTHASE"/>
    <property type="match status" value="1"/>
</dbReference>
<feature type="domain" description="PEP-utilising enzyme mobile" evidence="15">
    <location>
        <begin position="492"/>
        <end position="563"/>
    </location>
</feature>
<evidence type="ECO:0000313" key="18">
    <source>
        <dbReference type="Proteomes" id="UP000596092"/>
    </source>
</evidence>
<dbReference type="InterPro" id="IPR036637">
    <property type="entry name" value="Phosphohistidine_dom_sf"/>
</dbReference>
<dbReference type="UniPathway" id="UPA00138"/>
<dbReference type="PANTHER" id="PTHR43030">
    <property type="entry name" value="PHOSPHOENOLPYRUVATE SYNTHASE"/>
    <property type="match status" value="1"/>
</dbReference>
<keyword evidence="9" id="KW-0547">Nucleotide-binding</keyword>
<evidence type="ECO:0000256" key="4">
    <source>
        <dbReference type="ARBA" id="ARBA00007837"/>
    </source>
</evidence>
<dbReference type="GO" id="GO:0005524">
    <property type="term" value="F:ATP binding"/>
    <property type="evidence" value="ECO:0007669"/>
    <property type="project" value="UniProtKB-KW"/>
</dbReference>
<dbReference type="Pfam" id="PF01326">
    <property type="entry name" value="PPDK_N"/>
    <property type="match status" value="1"/>
</dbReference>
<dbReference type="SUPFAM" id="SSF56059">
    <property type="entry name" value="Glutathione synthetase ATP-binding domain-like"/>
    <property type="match status" value="1"/>
</dbReference>
<evidence type="ECO:0000256" key="6">
    <source>
        <dbReference type="ARBA" id="ARBA00021623"/>
    </source>
</evidence>
<keyword evidence="12" id="KW-0460">Magnesium</keyword>
<evidence type="ECO:0000256" key="9">
    <source>
        <dbReference type="ARBA" id="ARBA00022741"/>
    </source>
</evidence>
<keyword evidence="7" id="KW-0808">Transferase</keyword>
<evidence type="ECO:0000256" key="13">
    <source>
        <dbReference type="ARBA" id="ARBA00033470"/>
    </source>
</evidence>
<keyword evidence="11" id="KW-0067">ATP-binding</keyword>
<dbReference type="AlphaFoldDB" id="A0A7T6APR2"/>
<keyword evidence="18" id="KW-1185">Reference proteome</keyword>
<evidence type="ECO:0000256" key="10">
    <source>
        <dbReference type="ARBA" id="ARBA00022777"/>
    </source>
</evidence>
<evidence type="ECO:0000256" key="2">
    <source>
        <dbReference type="ARBA" id="ARBA00002988"/>
    </source>
</evidence>
<dbReference type="GO" id="GO:0008986">
    <property type="term" value="F:pyruvate, water dikinase activity"/>
    <property type="evidence" value="ECO:0007669"/>
    <property type="project" value="UniProtKB-EC"/>
</dbReference>
<dbReference type="GO" id="GO:0046872">
    <property type="term" value="F:metal ion binding"/>
    <property type="evidence" value="ECO:0007669"/>
    <property type="project" value="UniProtKB-KW"/>
</dbReference>
<dbReference type="InterPro" id="IPR008279">
    <property type="entry name" value="PEP-util_enz_mobile_dom"/>
</dbReference>
<accession>A0A7T6APR2</accession>
<dbReference type="Gene3D" id="3.50.30.10">
    <property type="entry name" value="Phosphohistidine domain"/>
    <property type="match status" value="1"/>
</dbReference>
<dbReference type="InterPro" id="IPR002192">
    <property type="entry name" value="PPDK_AMP/ATP-bd"/>
</dbReference>
<evidence type="ECO:0000313" key="17">
    <source>
        <dbReference type="EMBL" id="QQG64822.1"/>
    </source>
</evidence>
<evidence type="ECO:0000256" key="1">
    <source>
        <dbReference type="ARBA" id="ARBA00001946"/>
    </source>
</evidence>
<evidence type="ECO:0000256" key="11">
    <source>
        <dbReference type="ARBA" id="ARBA00022840"/>
    </source>
</evidence>
<evidence type="ECO:0000259" key="15">
    <source>
        <dbReference type="Pfam" id="PF00391"/>
    </source>
</evidence>
<comment type="catalytic activity">
    <reaction evidence="14">
        <text>pyruvate + ATP + H2O = phosphoenolpyruvate + AMP + phosphate + 2 H(+)</text>
        <dbReference type="Rhea" id="RHEA:11364"/>
        <dbReference type="ChEBI" id="CHEBI:15361"/>
        <dbReference type="ChEBI" id="CHEBI:15377"/>
        <dbReference type="ChEBI" id="CHEBI:15378"/>
        <dbReference type="ChEBI" id="CHEBI:30616"/>
        <dbReference type="ChEBI" id="CHEBI:43474"/>
        <dbReference type="ChEBI" id="CHEBI:58702"/>
        <dbReference type="ChEBI" id="CHEBI:456215"/>
        <dbReference type="EC" id="2.7.9.2"/>
    </reaction>
</comment>
<evidence type="ECO:0000256" key="12">
    <source>
        <dbReference type="ARBA" id="ARBA00022842"/>
    </source>
</evidence>
<reference evidence="17 18" key="1">
    <citation type="submission" date="2020-05" db="EMBL/GenBank/DDBJ databases">
        <title>Complete genome of Desulfobulbus oligotrophicus.</title>
        <authorList>
            <person name="Podar M."/>
        </authorList>
    </citation>
    <scope>NUCLEOTIDE SEQUENCE [LARGE SCALE GENOMIC DNA]</scope>
    <source>
        <strain evidence="17 18">Prop6</strain>
    </source>
</reference>
<dbReference type="InterPro" id="IPR006319">
    <property type="entry name" value="PEP_synth"/>
</dbReference>
<evidence type="ECO:0000256" key="8">
    <source>
        <dbReference type="ARBA" id="ARBA00022723"/>
    </source>
</evidence>
<evidence type="ECO:0000256" key="14">
    <source>
        <dbReference type="ARBA" id="ARBA00047700"/>
    </source>
</evidence>
<dbReference type="Pfam" id="PF00391">
    <property type="entry name" value="PEP-utilizers"/>
    <property type="match status" value="1"/>
</dbReference>
<dbReference type="EC" id="2.7.9.2" evidence="5"/>
<dbReference type="KEGG" id="dog:HP555_02560"/>
<sequence>MTTILGNLRQFLTDIRIRYSKESPVDNLSEMNALFRFRYSLFKELLAANSELLTVLSDLDEKLKGEHVFGLFYINNQVNKSLKYAFQMVKSLNVMSGGKHRGLYDSLEEINNQIKAIIAERKAEQAPQAVMPHDRIFLKDADWAGGKNANLGEIKNCLNIPVPEGFAITTKGFHDFFDYNDLKEEIIKQKNLLYINEIDLLNNVSAETLELVRSKPMPPALEEEITAGCTALWGDDQEVLVAMRSSAVGEDGDISYAGQFLTILGVTRSKICEAYKSIIASLYSARSISYRSSKGVYDEDLAMAVACLKMVDSQASGVLYTRHPYDITNENILINAVWGLGPYAVDGVISPDTYTVTKDDDLSITEKNVSTKPVQLVLNKQGGVEERPVPAELQSVACLDDEHIRILAGYGAALESHYKCAQDVEWALDAEGTLLILQSRPLKIQSPKNFCLLKAAPLKGYRLIVDTSEIAAQGVGAGPVRQVESVADLTDFPQGAVLVAKHSSPEYVLVMRTCAAIIVEAGSVSGHMASLAREFNVPTIICNQSVIDLLPSETTVTVDAYTGRVYEGTVQELLAAVKKDEAHMKGTPVYEQLQRVAKYVIPLNLVNPDAPEFTPAGCTTLHDLARYCHEFSYKEMFQISDLASKFHGWSMKLDALLPMDIHLIDLGSGLKEGATISWNGVRVDDIVSAPFLALVQGMLNKDLQAVEPRPINLSGLFSVMREQTLTPGHHGERFGDRSYAIIADKYLNFSSRVGYHYSVIDAYCGDTVNKNYITFSFKGGAADDVRKNRRVRAISLILEQEGFRVNVKGDKVDARLQKYPNSYIESRIDLLGRLLIFTRQLDMLMTSEKSVEWAAENFVAGNYRLTAPPVEA</sequence>
<dbReference type="InterPro" id="IPR013815">
    <property type="entry name" value="ATP_grasp_subdomain_1"/>
</dbReference>
<comment type="pathway">
    <text evidence="3">Carbohydrate biosynthesis; gluconeogenesis.</text>
</comment>
<dbReference type="GO" id="GO:0006094">
    <property type="term" value="P:gluconeogenesis"/>
    <property type="evidence" value="ECO:0007669"/>
    <property type="project" value="UniProtKB-UniPathway"/>
</dbReference>
<organism evidence="17 18">
    <name type="scientific">Desulfobulbus oligotrophicus</name>
    <dbReference type="NCBI Taxonomy" id="1909699"/>
    <lineage>
        <taxon>Bacteria</taxon>
        <taxon>Pseudomonadati</taxon>
        <taxon>Thermodesulfobacteriota</taxon>
        <taxon>Desulfobulbia</taxon>
        <taxon>Desulfobulbales</taxon>
        <taxon>Desulfobulbaceae</taxon>
        <taxon>Desulfobulbus</taxon>
    </lineage>
</organism>
<dbReference type="Gene3D" id="3.30.1490.20">
    <property type="entry name" value="ATP-grasp fold, A domain"/>
    <property type="match status" value="1"/>
</dbReference>
<proteinExistence type="inferred from homology"/>
<dbReference type="SUPFAM" id="SSF52009">
    <property type="entry name" value="Phosphohistidine domain"/>
    <property type="match status" value="1"/>
</dbReference>
<keyword evidence="10" id="KW-0418">Kinase</keyword>
<name>A0A7T6APR2_9BACT</name>
<dbReference type="EMBL" id="CP054140">
    <property type="protein sequence ID" value="QQG64822.1"/>
    <property type="molecule type" value="Genomic_DNA"/>
</dbReference>
<keyword evidence="17" id="KW-0670">Pyruvate</keyword>
<dbReference type="RefSeq" id="WP_199263655.1">
    <property type="nucleotide sequence ID" value="NZ_CP054140.1"/>
</dbReference>
<keyword evidence="8" id="KW-0479">Metal-binding</keyword>
<evidence type="ECO:0000259" key="16">
    <source>
        <dbReference type="Pfam" id="PF01326"/>
    </source>
</evidence>
<evidence type="ECO:0000256" key="3">
    <source>
        <dbReference type="ARBA" id="ARBA00004742"/>
    </source>
</evidence>
<protein>
    <recommendedName>
        <fullName evidence="6">Phosphoenolpyruvate synthase</fullName>
        <ecNumber evidence="5">2.7.9.2</ecNumber>
    </recommendedName>
    <alternativeName>
        <fullName evidence="13">Pyruvate, water dikinase</fullName>
    </alternativeName>
</protein>
<comment type="similarity">
    <text evidence="4">Belongs to the PEP-utilizing enzyme family.</text>
</comment>
<evidence type="ECO:0000256" key="7">
    <source>
        <dbReference type="ARBA" id="ARBA00022679"/>
    </source>
</evidence>
<comment type="function">
    <text evidence="2">Catalyzes the phosphorylation of pyruvate to phosphoenolpyruvate.</text>
</comment>
<gene>
    <name evidence="17" type="ORF">HP555_02560</name>
</gene>